<feature type="transmembrane region" description="Helical" evidence="1">
    <location>
        <begin position="652"/>
        <end position="672"/>
    </location>
</feature>
<dbReference type="Proteomes" id="UP000318428">
    <property type="component" value="Unassembled WGS sequence"/>
</dbReference>
<name>A0ABY3GC93_9PSED</name>
<dbReference type="Gene3D" id="2.180.10.10">
    <property type="entry name" value="RHS repeat-associated core"/>
    <property type="match status" value="1"/>
</dbReference>
<accession>A0ABY3GC93</accession>
<gene>
    <name evidence="2" type="ORF">FJD38_22025</name>
</gene>
<evidence type="ECO:0000256" key="1">
    <source>
        <dbReference type="SAM" id="Phobius"/>
    </source>
</evidence>
<keyword evidence="3" id="KW-1185">Reference proteome</keyword>
<organism evidence="2 3">
    <name type="scientific">Pseudomonas saxonica</name>
    <dbReference type="NCBI Taxonomy" id="2600598"/>
    <lineage>
        <taxon>Bacteria</taxon>
        <taxon>Pseudomonadati</taxon>
        <taxon>Pseudomonadota</taxon>
        <taxon>Gammaproteobacteria</taxon>
        <taxon>Pseudomonadales</taxon>
        <taxon>Pseudomonadaceae</taxon>
        <taxon>Pseudomonas</taxon>
    </lineage>
</organism>
<dbReference type="PANTHER" id="PTHR32305">
    <property type="match status" value="1"/>
</dbReference>
<dbReference type="PANTHER" id="PTHR32305:SF15">
    <property type="entry name" value="PROTEIN RHSA-RELATED"/>
    <property type="match status" value="1"/>
</dbReference>
<proteinExistence type="predicted"/>
<protein>
    <submittedName>
        <fullName evidence="2">RHS repeat-associated core domain-containing protein</fullName>
    </submittedName>
</protein>
<reference evidence="2 3" key="1">
    <citation type="submission" date="2019-06" db="EMBL/GenBank/DDBJ databases">
        <title>Pseudomonas bimorpha sp. nov. isolated from bovine raw milk and skim milk concentrate.</title>
        <authorList>
            <person name="Hofmann K."/>
            <person name="Huptas C."/>
            <person name="Doll E."/>
            <person name="Scherer S."/>
            <person name="Wenning M."/>
        </authorList>
    </citation>
    <scope>NUCLEOTIDE SEQUENCE [LARGE SCALE GENOMIC DNA]</scope>
    <source>
        <strain evidence="2 3">DSM 108989</strain>
    </source>
</reference>
<keyword evidence="1" id="KW-0472">Membrane</keyword>
<evidence type="ECO:0000313" key="3">
    <source>
        <dbReference type="Proteomes" id="UP000318428"/>
    </source>
</evidence>
<comment type="caution">
    <text evidence="2">The sequence shown here is derived from an EMBL/GenBank/DDBJ whole genome shotgun (WGS) entry which is preliminary data.</text>
</comment>
<dbReference type="NCBIfam" id="TIGR03696">
    <property type="entry name" value="Rhs_assc_core"/>
    <property type="match status" value="1"/>
</dbReference>
<dbReference type="InterPro" id="IPR050708">
    <property type="entry name" value="T6SS_VgrG/RHS"/>
</dbReference>
<evidence type="ECO:0000313" key="2">
    <source>
        <dbReference type="EMBL" id="TWR85823.1"/>
    </source>
</evidence>
<sequence length="949" mass="106000">MRSVAYHRLRSEDSPTAHITRNVWSATGYLLQQWDPRFYALQVGDPAVRPNMSHCYSLSGVALRTDSIDAGRSVALFGCGGQPLERWDSRGARTRHEYDSLLRPIALFEQASDDLQERCAERLTYGARTREHAAHNRCGRLTRHDDTAGCVTYDHYALSGSITGESRRFALVPGEVNWSQVQSLREHALKPERFFSSWQYDALGAVREQTDARGNRHLSQYGQEGELTQLSLLLKSGKRKVVVDRRVYNALGLVTLERAGNGMITEVSYNEADGSVRRLASYRSERREHALQDLTYGYDRVGNVCSISDAAQATTWTSNAKVNATSLFEYDTLYQLTHATGRENAQHNGGSRLPEWVMLGAAQRNLWRNYTRQYQYDGSGNLLQMRHIPSVGQGYTQQMRVALNSNRSVLYTANPISGSGFDRCGNQQMLAQGQSMTWNGRNQLTQVNQVLRDDGEHDLETYAYDASGLRVLKCRSSKAMSLTHTREVIYLPGLELRRDHALGQWLTVLSVDTGRATVKALQWEKGRPRGVEDEQLRFCLSDPLGSCSLELDEHAALLSQEGYYPFGATAWWAAKNAIEVTFKTLRYSGKERDATGLYYYGFRYYAPWLQRWISPDPGCDINGLNLYAMVNNNPMTLSDRDGLQGSPMAQRLLVGLAYVPLLAGLGAALGWAVADVPVIGASLGVLLGVSLVAFLIHDRYLRENRRALFNSPDARQRRVAKWLSETAVDIAESRGLTHEETNRLVNFFYQQQRDEEKLSIQSHTTATGKIYGFIGPASSQERLNQLIELERPVGKELRQLGYSHILLREPAREAMVQGSAEGGLSRFDVQGSTALAKRKVAKESSAPASTHRLAVATGSTASSITIDTSSIANRMEGLEGRSIAITLGHLSEGRMAAVHWHKHRDSGAELWSADLHGFPGAGKRRGAFRLILERINARNYRVAYISDPH</sequence>
<feature type="transmembrane region" description="Helical" evidence="1">
    <location>
        <begin position="678"/>
        <end position="696"/>
    </location>
</feature>
<dbReference type="InterPro" id="IPR022385">
    <property type="entry name" value="Rhs_assc_core"/>
</dbReference>
<keyword evidence="1" id="KW-1133">Transmembrane helix</keyword>
<keyword evidence="1" id="KW-0812">Transmembrane</keyword>
<dbReference type="EMBL" id="VFIO01000013">
    <property type="protein sequence ID" value="TWR85823.1"/>
    <property type="molecule type" value="Genomic_DNA"/>
</dbReference>